<protein>
    <submittedName>
        <fullName evidence="1">Uncharacterized protein</fullName>
    </submittedName>
</protein>
<dbReference type="AlphaFoldDB" id="A0A388TGF9"/>
<dbReference type="EMBL" id="BGZO01000017">
    <property type="protein sequence ID" value="GBR76174.1"/>
    <property type="molecule type" value="Genomic_DNA"/>
</dbReference>
<accession>A0A388TGF9</accession>
<gene>
    <name evidence="1" type="ORF">NO2_0770</name>
</gene>
<organism evidence="1 2">
    <name type="scientific">Candidatus Termititenax persephonae</name>
    <dbReference type="NCBI Taxonomy" id="2218525"/>
    <lineage>
        <taxon>Bacteria</taxon>
        <taxon>Bacillati</taxon>
        <taxon>Candidatus Margulisiibacteriota</taxon>
        <taxon>Candidatus Termititenacia</taxon>
        <taxon>Candidatus Termititenacales</taxon>
        <taxon>Candidatus Termititenacaceae</taxon>
        <taxon>Candidatus Termititenax</taxon>
    </lineage>
</organism>
<evidence type="ECO:0000313" key="2">
    <source>
        <dbReference type="Proteomes" id="UP000275925"/>
    </source>
</evidence>
<name>A0A388TGF9_9BACT</name>
<evidence type="ECO:0000313" key="1">
    <source>
        <dbReference type="EMBL" id="GBR76174.1"/>
    </source>
</evidence>
<keyword evidence="2" id="KW-1185">Reference proteome</keyword>
<reference evidence="1 2" key="1">
    <citation type="journal article" date="2019" name="ISME J.">
        <title>Genome analyses of uncultured TG2/ZB3 bacteria in 'Margulisbacteria' specifically attached to ectosymbiotic spirochetes of protists in the termite gut.</title>
        <authorList>
            <person name="Utami Y.D."/>
            <person name="Kuwahara H."/>
            <person name="Igai K."/>
            <person name="Murakami T."/>
            <person name="Sugaya K."/>
            <person name="Morikawa T."/>
            <person name="Nagura Y."/>
            <person name="Yuki M."/>
            <person name="Deevong P."/>
            <person name="Inoue T."/>
            <person name="Kihara K."/>
            <person name="Lo N."/>
            <person name="Yamada A."/>
            <person name="Ohkuma M."/>
            <person name="Hongoh Y."/>
        </authorList>
    </citation>
    <scope>NUCLEOTIDE SEQUENCE [LARGE SCALE GENOMIC DNA]</scope>
    <source>
        <strain evidence="1">NkOx7-02</strain>
    </source>
</reference>
<dbReference type="Proteomes" id="UP000275925">
    <property type="component" value="Unassembled WGS sequence"/>
</dbReference>
<sequence>MRKFAAGAALLALGWAAQFSGLILDEADGRGLSAELWINARQVPIAADGRYQAEIDTRQPNHYWLKTKNDVYLFVTNRVQLNLQLAAAEHWPGRQNRTWADLDITLWDAGQLVEKADVTIYAVLAEVNKINR</sequence>
<feature type="non-terminal residue" evidence="1">
    <location>
        <position position="132"/>
    </location>
</feature>
<comment type="caution">
    <text evidence="1">The sequence shown here is derived from an EMBL/GenBank/DDBJ whole genome shotgun (WGS) entry which is preliminary data.</text>
</comment>
<proteinExistence type="predicted"/>